<feature type="domain" description="Glycosyltransferase 2-like" evidence="1">
    <location>
        <begin position="14"/>
        <end position="159"/>
    </location>
</feature>
<dbReference type="Proteomes" id="UP000051260">
    <property type="component" value="Unassembled WGS sequence"/>
</dbReference>
<dbReference type="EMBL" id="CYUD01000001">
    <property type="protein sequence ID" value="CUJ86039.1"/>
    <property type="molecule type" value="Genomic_DNA"/>
</dbReference>
<dbReference type="PANTHER" id="PTHR22916:SF3">
    <property type="entry name" value="UDP-GLCNAC:BETAGAL BETA-1,3-N-ACETYLGLUCOSAMINYLTRANSFERASE-LIKE PROTEIN 1"/>
    <property type="match status" value="1"/>
</dbReference>
<dbReference type="AlphaFoldDB" id="A0A0P1IEV5"/>
<keyword evidence="3" id="KW-1185">Reference proteome</keyword>
<dbReference type="PANTHER" id="PTHR22916">
    <property type="entry name" value="GLYCOSYLTRANSFERASE"/>
    <property type="match status" value="1"/>
</dbReference>
<dbReference type="Gene3D" id="3.90.550.10">
    <property type="entry name" value="Spore Coat Polysaccharide Biosynthesis Protein SpsA, Chain A"/>
    <property type="match status" value="1"/>
</dbReference>
<dbReference type="OrthoDB" id="5291101at2"/>
<dbReference type="InterPro" id="IPR029044">
    <property type="entry name" value="Nucleotide-diphossugar_trans"/>
</dbReference>
<keyword evidence="2" id="KW-0808">Transferase</keyword>
<dbReference type="InterPro" id="IPR001173">
    <property type="entry name" value="Glyco_trans_2-like"/>
</dbReference>
<keyword evidence="2" id="KW-0328">Glycosyltransferase</keyword>
<gene>
    <name evidence="2" type="ORF">RUE5091_00417</name>
</gene>
<proteinExistence type="predicted"/>
<evidence type="ECO:0000313" key="3">
    <source>
        <dbReference type="Proteomes" id="UP000051260"/>
    </source>
</evidence>
<evidence type="ECO:0000259" key="1">
    <source>
        <dbReference type="Pfam" id="PF00535"/>
    </source>
</evidence>
<dbReference type="Pfam" id="PF00535">
    <property type="entry name" value="Glycos_transf_2"/>
    <property type="match status" value="1"/>
</dbReference>
<dbReference type="SUPFAM" id="SSF53448">
    <property type="entry name" value="Nucleotide-diphospho-sugar transferases"/>
    <property type="match status" value="1"/>
</dbReference>
<accession>A0A0P1IEV5</accession>
<dbReference type="EC" id="2.4.1.-" evidence="2"/>
<dbReference type="RefSeq" id="WP_058280190.1">
    <property type="nucleotide sequence ID" value="NZ_CYUD01000001.1"/>
</dbReference>
<name>A0A0P1IEV5_9RHOB</name>
<evidence type="ECO:0000313" key="2">
    <source>
        <dbReference type="EMBL" id="CUJ86039.1"/>
    </source>
</evidence>
<protein>
    <submittedName>
        <fullName evidence="2">PGL/p-HBAD biosynthesis glycosyltransferase/MT3031</fullName>
        <ecNumber evidence="2">2.4.1.-</ecNumber>
    </submittedName>
</protein>
<dbReference type="STRING" id="1715692.RUE5091_00417"/>
<sequence length="303" mass="34199">MSNSSEQEQRPLISVVTVTRNLIEAGREEQVLAALDSVQSQKFRNVEHVIWDGQSDDGTQDLLKDAIQKISDSGDAIPVRYFCEADKSLYDAMNQAVERCRGEYVLFLNSDDLIADADSLLRVQKALEPNRPDFVYGETVFFDDEGNRRHARRLTPKSILQRLPFGHNAMVLKRALFQELGGHDLQFRIAADYDMVLRMILSGHSGQRLQAPISLFRIGGVSADTDAAGAEMAACWLKNYSQFCDLSGYTDAQRFGWYKQGHLPVRVSGAILFNSLSQPAIARAALYSLTKTLRRKAQFWRRF</sequence>
<dbReference type="GO" id="GO:0016758">
    <property type="term" value="F:hexosyltransferase activity"/>
    <property type="evidence" value="ECO:0007669"/>
    <property type="project" value="UniProtKB-ARBA"/>
</dbReference>
<reference evidence="3" key="1">
    <citation type="submission" date="2015-09" db="EMBL/GenBank/DDBJ databases">
        <authorList>
            <person name="Rodrigo-Torres L."/>
            <person name="Arahal D.R."/>
        </authorList>
    </citation>
    <scope>NUCLEOTIDE SEQUENCE [LARGE SCALE GENOMIC DNA]</scope>
    <source>
        <strain evidence="3">CECT 5091</strain>
    </source>
</reference>
<dbReference type="CDD" id="cd06433">
    <property type="entry name" value="GT_2_WfgS_like"/>
    <property type="match status" value="1"/>
</dbReference>
<organism evidence="2 3">
    <name type="scientific">Ruegeria denitrificans</name>
    <dbReference type="NCBI Taxonomy" id="1715692"/>
    <lineage>
        <taxon>Bacteria</taxon>
        <taxon>Pseudomonadati</taxon>
        <taxon>Pseudomonadota</taxon>
        <taxon>Alphaproteobacteria</taxon>
        <taxon>Rhodobacterales</taxon>
        <taxon>Roseobacteraceae</taxon>
        <taxon>Ruegeria</taxon>
    </lineage>
</organism>